<keyword evidence="9" id="KW-1185">Reference proteome</keyword>
<dbReference type="PROSITE" id="PS50234">
    <property type="entry name" value="VWFA"/>
    <property type="match status" value="1"/>
</dbReference>
<dbReference type="OrthoDB" id="5186at2759"/>
<dbReference type="SUPFAM" id="SSF53300">
    <property type="entry name" value="vWA-like"/>
    <property type="match status" value="1"/>
</dbReference>
<dbReference type="SMART" id="SM00327">
    <property type="entry name" value="VWA"/>
    <property type="match status" value="1"/>
</dbReference>
<dbReference type="GO" id="GO:0016887">
    <property type="term" value="F:ATP hydrolysis activity"/>
    <property type="evidence" value="ECO:0007669"/>
    <property type="project" value="InterPro"/>
</dbReference>
<evidence type="ECO:0000313" key="10">
    <source>
        <dbReference type="RefSeq" id="XP_022088015.1"/>
    </source>
</evidence>
<dbReference type="KEGG" id="aplc:110977843"/>
<dbReference type="GeneID" id="110977843"/>
<evidence type="ECO:0000256" key="6">
    <source>
        <dbReference type="ARBA" id="ARBA00055988"/>
    </source>
</evidence>
<dbReference type="CTD" id="23078"/>
<feature type="domain" description="VWFA" evidence="8">
    <location>
        <begin position="1713"/>
        <end position="1895"/>
    </location>
</feature>
<accession>A0A8B7Y6Q5</accession>
<keyword evidence="3" id="KW-0067">ATP-binding</keyword>
<comment type="function">
    <text evidence="6">Exhibits ATPase activity in vitro.</text>
</comment>
<dbReference type="FunFam" id="3.40.50.300:FF:000587">
    <property type="entry name" value="von Willebrand factor A domain containing 8"/>
    <property type="match status" value="1"/>
</dbReference>
<dbReference type="OMA" id="GTHIVHP"/>
<dbReference type="SUPFAM" id="SSF52540">
    <property type="entry name" value="P-loop containing nucleoside triphosphate hydrolases"/>
    <property type="match status" value="3"/>
</dbReference>
<gene>
    <name evidence="10" type="primary">LOC110977843</name>
</gene>
<proteinExistence type="predicted"/>
<sequence length="1904" mass="210649">MLGLRIASMSAEKSLRRLRHLGGVLASSPSGGTARISPLLCASYSSDGRVSIGDVSRTLKTPANPELVPIKHLSDNLPQSVIRHLRWIMQKDALGQDVFLIGPPGPLRRAIAMQYLELTKREVEYLALTRDTTESDLKQRREIKDGTAFYIDQCAVRAATRGRILVIEGVEKAERNVLPVLNNLLENREMQLEDGHFLVAADRYDKLLKDHSQEELDAWKLIRVSEDFRVIALGLPVPRYRGNPLDPPLRSRFQARDINPLPFKDHLELLNALGSRLASEKVSQILSFATALRHSELATLSLPDFPIDNLASIVQIMNSVPNISAQKLLYQLYPHAVFLPKESRTVVLDALKRFELLEDKHGNLPNQRAVTVQPTSHNDAPMAVATIGSKGESFQVEVPAGTTEPRPHHEHQRFINTLSHEGVLADLLLSHSVQDFCIIGPKGCGKSVLTRKFADIMGYKMEPVMLYQDMTSRDLLQQRGTLPNGDTTWRLAPLITAALEGSIAVLDGLHRVNPSTLAVLHRLVHDREISLFDGTRLLRNDRFQALRDQSGLTDAQMKEKSIFPIHPSFRIVALAEPPVIGSSTQQWLNPELLTLFLYHDLRPLSLAEEMDVIRGMVPNTNVAVLEPLLKLTHLLRNSGDTTLQSLSSSLSTRNLLRIARRMSSYPDEGLHEAINKACLSRFLPTLARQALDKALKDNGIEPQLTTEDVDIERALSCEVKNGKLRIGDTEMAVFNPDNMMMVPDTLFYDNVQHLNVMEAMLKDFILGEHLLLVGNQGVGKNKIVDRFLHLLNKPRQYIQLHRDTTVQSLTLQPNVQDGIIIYEDSPLVRAVKEGQVLIIDEADKAPTNVTCILKSLVESGEMVLADGRKIVAAEGALASSSDNTIVTHPDFRMIVLANRPGFPFLGNDFFGALGDIFSCHAVDNPSVESEMTMLRRYGPDVPEPMLRKLVSAFSELREMADQGLITYPYSTREVVNMVKHLQKFPQEGLASVVNNVFDFDAYNKEMREQVIQALHKHGIPVGADPSNVQLAKEFPLPAAQLASQWHFGSQGSSRRKMLCPIEERKLRVKGPVHLGVREFPLERLEARSLSFSELVASWQIPLGETNRVCDVIASKYSTAGTVHVLTSNPICLYSMKPHGKTIRYLDLYDIFPGLGPKPIAITGLGEQLGGHVVLHEQLNNNILLIDTSNGVTSRLFLTSPLETAKDVIGRRLGSSSEGKSHRMCSDQADKNVVVFYQGEGDRLDVVDLLNGKAHSLQLPFHLETMFMPSADNWLLTEAKTQRKYLLSRPDPGSPVNQLSTIFETQPSSAVSDADVFSSSDPTLVISSEGLTSSDLSAAVGQTIDSPNRILADKSNYGAVAVGFPELMSTIDIYTIPRGPTPVEKESFHTKGDTFLAAMKVGRSKVEAEAPGPAGLLPEVSQVARIVPPQETPAEVFPEGKAPANVAAYIEVADLAQHKVKYIPVPSPTFSVQGYMPWASTSSQKVIMAPSGGSHVVTVDTSGTVRVWETGSYQLGKSLDEWYQLIGREDGHHLQITTEKETTQDLQNITPKHGKIDPRNQPHVGGGTWAGGVGGVGTAGLGGAGGPYRLDAGHDVTQVPQVQKDMVPPEVLVAAREMAQKAFRDRLKEIQMSEFDAEMYERFSAGVRRQVTSLRVILDSLQAKGKERQWMKHQTAGDLDEAKLIEGLTGERAIYKRRGEQDPELGSPQVKPKRLRLIVDVSGSMYRFNGYDGRLERVMESALMLMEAFEGYEQKFAYEIYGHSGDDYEIPFVLSKKIPSNNKERLDVIKTMNAHAQFCMSGDNTLEATKHAIEAITKEEGDEYFVIVLSDANLDRYGISPALFGRTLTADDQVNAYALFIGSLGNQADILVRSLPAGRGFVCLDTKDIPQILQQIFTSTMLSTR</sequence>
<evidence type="ECO:0000256" key="3">
    <source>
        <dbReference type="ARBA" id="ARBA00022840"/>
    </source>
</evidence>
<keyword evidence="2" id="KW-0547">Nucleotide-binding</keyword>
<dbReference type="Gene3D" id="3.40.50.410">
    <property type="entry name" value="von Willebrand factor, type A domain"/>
    <property type="match status" value="1"/>
</dbReference>
<dbReference type="InterPro" id="IPR027417">
    <property type="entry name" value="P-loop_NTPase"/>
</dbReference>
<dbReference type="Proteomes" id="UP000694845">
    <property type="component" value="Unplaced"/>
</dbReference>
<keyword evidence="4" id="KW-0809">Transit peptide</keyword>
<dbReference type="InterPro" id="IPR011704">
    <property type="entry name" value="ATPase_dyneun-rel_AAA"/>
</dbReference>
<dbReference type="InterPro" id="IPR036465">
    <property type="entry name" value="vWFA_dom_sf"/>
</dbReference>
<evidence type="ECO:0000256" key="1">
    <source>
        <dbReference type="ARBA" id="ARBA00004173"/>
    </source>
</evidence>
<dbReference type="RefSeq" id="XP_022088015.1">
    <property type="nucleotide sequence ID" value="XM_022232323.1"/>
</dbReference>
<dbReference type="InterPro" id="IPR039891">
    <property type="entry name" value="VWA8"/>
</dbReference>
<evidence type="ECO:0000313" key="9">
    <source>
        <dbReference type="Proteomes" id="UP000694845"/>
    </source>
</evidence>
<keyword evidence="5" id="KW-0496">Mitochondrion</keyword>
<organism evidence="9 10">
    <name type="scientific">Acanthaster planci</name>
    <name type="common">Crown-of-thorns starfish</name>
    <dbReference type="NCBI Taxonomy" id="133434"/>
    <lineage>
        <taxon>Eukaryota</taxon>
        <taxon>Metazoa</taxon>
        <taxon>Echinodermata</taxon>
        <taxon>Eleutherozoa</taxon>
        <taxon>Asterozoa</taxon>
        <taxon>Asteroidea</taxon>
        <taxon>Valvatacea</taxon>
        <taxon>Valvatida</taxon>
        <taxon>Acanthasteridae</taxon>
        <taxon>Acanthaster</taxon>
    </lineage>
</organism>
<evidence type="ECO:0000259" key="8">
    <source>
        <dbReference type="PROSITE" id="PS50234"/>
    </source>
</evidence>
<dbReference type="GO" id="GO:0005739">
    <property type="term" value="C:mitochondrion"/>
    <property type="evidence" value="ECO:0007669"/>
    <property type="project" value="UniProtKB-SubCell"/>
</dbReference>
<dbReference type="InterPro" id="IPR002035">
    <property type="entry name" value="VWF_A"/>
</dbReference>
<dbReference type="FunFam" id="3.40.50.300:FF:000663">
    <property type="entry name" value="von Willebrand factor A domain containing 8"/>
    <property type="match status" value="1"/>
</dbReference>
<evidence type="ECO:0000256" key="2">
    <source>
        <dbReference type="ARBA" id="ARBA00022741"/>
    </source>
</evidence>
<evidence type="ECO:0000256" key="7">
    <source>
        <dbReference type="ARBA" id="ARBA00070377"/>
    </source>
</evidence>
<protein>
    <recommendedName>
        <fullName evidence="7">von Willebrand factor A domain-containing protein 8</fullName>
    </recommendedName>
</protein>
<name>A0A8B7Y6Q5_ACAPL</name>
<evidence type="ECO:0000256" key="5">
    <source>
        <dbReference type="ARBA" id="ARBA00023128"/>
    </source>
</evidence>
<reference evidence="10" key="1">
    <citation type="submission" date="2025-08" db="UniProtKB">
        <authorList>
            <consortium name="RefSeq"/>
        </authorList>
    </citation>
    <scope>IDENTIFICATION</scope>
</reference>
<evidence type="ECO:0000256" key="4">
    <source>
        <dbReference type="ARBA" id="ARBA00022946"/>
    </source>
</evidence>
<dbReference type="Gene3D" id="3.40.50.300">
    <property type="entry name" value="P-loop containing nucleotide triphosphate hydrolases"/>
    <property type="match status" value="3"/>
</dbReference>
<dbReference type="PANTHER" id="PTHR21610">
    <property type="entry name" value="VON WILLEBRAND FACTOR A DOMAIN-CONTAINING PROTEIN 8"/>
    <property type="match status" value="1"/>
</dbReference>
<comment type="subcellular location">
    <subcellularLocation>
        <location evidence="1">Mitochondrion</location>
    </subcellularLocation>
</comment>
<dbReference type="Pfam" id="PF07728">
    <property type="entry name" value="AAA_5"/>
    <property type="match status" value="3"/>
</dbReference>
<dbReference type="SMART" id="SM00382">
    <property type="entry name" value="AAA"/>
    <property type="match status" value="2"/>
</dbReference>
<dbReference type="GO" id="GO:0005524">
    <property type="term" value="F:ATP binding"/>
    <property type="evidence" value="ECO:0007669"/>
    <property type="project" value="UniProtKB-KW"/>
</dbReference>
<dbReference type="InterPro" id="IPR003593">
    <property type="entry name" value="AAA+_ATPase"/>
</dbReference>
<dbReference type="PANTHER" id="PTHR21610:SF9">
    <property type="entry name" value="VON WILLEBRAND FACTOR A DOMAIN-CONTAINING PROTEIN 8"/>
    <property type="match status" value="1"/>
</dbReference>